<feature type="compositionally biased region" description="Basic residues" evidence="1">
    <location>
        <begin position="627"/>
        <end position="647"/>
    </location>
</feature>
<dbReference type="Proteomes" id="UP001165082">
    <property type="component" value="Unassembled WGS sequence"/>
</dbReference>
<reference evidence="2" key="1">
    <citation type="submission" date="2022-07" db="EMBL/GenBank/DDBJ databases">
        <title>Genome analysis of Parmales, a sister group of diatoms, reveals the evolutionary specialization of diatoms from phago-mixotrophs to photoautotrophs.</title>
        <authorList>
            <person name="Ban H."/>
            <person name="Sato S."/>
            <person name="Yoshikawa S."/>
            <person name="Kazumasa Y."/>
            <person name="Nakamura Y."/>
            <person name="Ichinomiya M."/>
            <person name="Saitoh K."/>
            <person name="Sato N."/>
            <person name="Blanc-Mathieu R."/>
            <person name="Endo H."/>
            <person name="Kuwata A."/>
            <person name="Ogata H."/>
        </authorList>
    </citation>
    <scope>NUCLEOTIDE SEQUENCE</scope>
</reference>
<dbReference type="OrthoDB" id="10424495at2759"/>
<evidence type="ECO:0000313" key="2">
    <source>
        <dbReference type="EMBL" id="GMI09859.1"/>
    </source>
</evidence>
<feature type="compositionally biased region" description="Acidic residues" evidence="1">
    <location>
        <begin position="201"/>
        <end position="210"/>
    </location>
</feature>
<dbReference type="PANTHER" id="PTHR35711">
    <property type="entry name" value="EXPRESSED PROTEIN"/>
    <property type="match status" value="1"/>
</dbReference>
<feature type="compositionally biased region" description="Basic residues" evidence="1">
    <location>
        <begin position="699"/>
        <end position="718"/>
    </location>
</feature>
<feature type="compositionally biased region" description="Acidic residues" evidence="1">
    <location>
        <begin position="476"/>
        <end position="488"/>
    </location>
</feature>
<protein>
    <submittedName>
        <fullName evidence="2">Uncharacterized protein</fullName>
    </submittedName>
</protein>
<accession>A0A9W7KSE2</accession>
<feature type="region of interest" description="Disordered" evidence="1">
    <location>
        <begin position="863"/>
        <end position="895"/>
    </location>
</feature>
<feature type="region of interest" description="Disordered" evidence="1">
    <location>
        <begin position="784"/>
        <end position="835"/>
    </location>
</feature>
<feature type="compositionally biased region" description="Acidic residues" evidence="1">
    <location>
        <begin position="652"/>
        <end position="675"/>
    </location>
</feature>
<dbReference type="PANTHER" id="PTHR35711:SF1">
    <property type="entry name" value="ECTODERMAL, ISOFORM F"/>
    <property type="match status" value="1"/>
</dbReference>
<feature type="compositionally biased region" description="Acidic residues" evidence="1">
    <location>
        <begin position="158"/>
        <end position="170"/>
    </location>
</feature>
<keyword evidence="3" id="KW-1185">Reference proteome</keyword>
<feature type="compositionally biased region" description="Basic and acidic residues" evidence="1">
    <location>
        <begin position="19"/>
        <end position="33"/>
    </location>
</feature>
<feature type="region of interest" description="Disordered" evidence="1">
    <location>
        <begin position="437"/>
        <end position="488"/>
    </location>
</feature>
<feature type="compositionally biased region" description="Gly residues" evidence="1">
    <location>
        <begin position="265"/>
        <end position="278"/>
    </location>
</feature>
<gene>
    <name evidence="2" type="ORF">TrRE_jg2755</name>
</gene>
<organism evidence="2 3">
    <name type="scientific">Triparma retinervis</name>
    <dbReference type="NCBI Taxonomy" id="2557542"/>
    <lineage>
        <taxon>Eukaryota</taxon>
        <taxon>Sar</taxon>
        <taxon>Stramenopiles</taxon>
        <taxon>Ochrophyta</taxon>
        <taxon>Bolidophyceae</taxon>
        <taxon>Parmales</taxon>
        <taxon>Triparmaceae</taxon>
        <taxon>Triparma</taxon>
    </lineage>
</organism>
<feature type="compositionally biased region" description="Polar residues" evidence="1">
    <location>
        <begin position="37"/>
        <end position="53"/>
    </location>
</feature>
<name>A0A9W7KSE2_9STRA</name>
<feature type="region of interest" description="Disordered" evidence="1">
    <location>
        <begin position="973"/>
        <end position="1018"/>
    </location>
</feature>
<feature type="region of interest" description="Disordered" evidence="1">
    <location>
        <begin position="148"/>
        <end position="230"/>
    </location>
</feature>
<feature type="compositionally biased region" description="Acidic residues" evidence="1">
    <location>
        <begin position="451"/>
        <end position="461"/>
    </location>
</feature>
<evidence type="ECO:0000256" key="1">
    <source>
        <dbReference type="SAM" id="MobiDB-lite"/>
    </source>
</evidence>
<dbReference type="AlphaFoldDB" id="A0A9W7KSE2"/>
<feature type="compositionally biased region" description="Acidic residues" evidence="1">
    <location>
        <begin position="722"/>
        <end position="736"/>
    </location>
</feature>
<proteinExistence type="predicted"/>
<dbReference type="EMBL" id="BRXZ01000342">
    <property type="protein sequence ID" value="GMI09859.1"/>
    <property type="molecule type" value="Genomic_DNA"/>
</dbReference>
<feature type="region of interest" description="Disordered" evidence="1">
    <location>
        <begin position="1"/>
        <end position="59"/>
    </location>
</feature>
<feature type="compositionally biased region" description="Basic and acidic residues" evidence="1">
    <location>
        <begin position="973"/>
        <end position="995"/>
    </location>
</feature>
<feature type="region of interest" description="Disordered" evidence="1">
    <location>
        <begin position="552"/>
        <end position="736"/>
    </location>
</feature>
<sequence length="1039" mass="114852">MSEVASMLRRFRSQPPSSRQERDAARTAGDLKEMWFTSPSGHSSAMRQSNMRQSNDEEERILDILENSSSLGASAGGGGRATVPAAAAGSIDDMMAADIERMRDSAGSLAGPSGLTSNYGSKSPGDIRSAAPAVPRFRFVQGGIKKKGTQGLSANYESSDDDDDEFDSGDDSSAGPHQPRYSGAKGFGESLRLATFRGGESDDDGDDSDDTDKMYKRGPQKKRYSQTEGELDEIEVDAKNTLSANISSRVQEKILRGGKVRKSRGGGGARYGGGGGGGGGGTTAGIMTDLDGVVDRLDKNFGDGFGFGGIGGGGTSGNYTDLNGGYDMNYDAGDLPFTINQVTQNLENGLFSFNKIWVSEKGRNALMEDEEMVKYVAMVGDGDEKMSEDDITNVLRGSVDPNELAPYSTSIAESKVLTPRSRARHLMGMLEGGEAVKVDRKKNKGRKGGDDSEEEWDEIEDAMERRGRRRGRDGGDYEDDEDDYDEDYDDEEFEEYDGDIWGGGYYPSGDQGFRTGIGGTQQGAYGGRSSLLKASDDIVMGLDVAMQGLKKRLEKEEDEGGETDLERAKRLVDEKAAEIKKLEDEVEEGEKSLPKTKEMIEKKLKELKKLEKKEKEKREDDEDGGKKSKKKKSKKKKKKKTKNSKKNKGGEGEDDGEEDESDDEALLDSSDDDIMDALKRAGEESDFDEWEIEEGGKKLIVRRRRKEKEKEERRRRKAKGDEEGDESEDEDDILDASILEEPEEMFGATPFGWIEGRGGTGFYPTEGDRVPMNTKQPYYVLKDQEGDKENAEGKAGGGFEVPPISTNDGISSAPPLSPRPVYQPNSGGGGQHSPRLIQTQDSYYRKFGGPMVGSQDEVYYSRTRPSRHENGNVETPVWFVSNDGERGRGVKGPNEKINRWTYAPVKSTEWELKTHPSDQEEGELGENRFDSIPSTEVKKLKAGWLGGSSDYKRGQYASSSLLSARKRLEEFKTKREEKAQERGARRELEISEQEARTLVGLDEDRESRQESGSRLEESKRRLEAFRKLRQERTVEWKGR</sequence>
<feature type="compositionally biased region" description="Acidic residues" evidence="1">
    <location>
        <begin position="684"/>
        <end position="693"/>
    </location>
</feature>
<comment type="caution">
    <text evidence="2">The sequence shown here is derived from an EMBL/GenBank/DDBJ whole genome shotgun (WGS) entry which is preliminary data.</text>
</comment>
<feature type="compositionally biased region" description="Basic and acidic residues" evidence="1">
    <location>
        <begin position="1005"/>
        <end position="1018"/>
    </location>
</feature>
<feature type="compositionally biased region" description="Basic and acidic residues" evidence="1">
    <location>
        <begin position="564"/>
        <end position="618"/>
    </location>
</feature>
<feature type="region of interest" description="Disordered" evidence="1">
    <location>
        <begin position="258"/>
        <end position="278"/>
    </location>
</feature>
<feature type="region of interest" description="Disordered" evidence="1">
    <location>
        <begin position="749"/>
        <end position="771"/>
    </location>
</feature>
<feature type="compositionally biased region" description="Basic and acidic residues" evidence="1">
    <location>
        <begin position="883"/>
        <end position="895"/>
    </location>
</feature>
<evidence type="ECO:0000313" key="3">
    <source>
        <dbReference type="Proteomes" id="UP001165082"/>
    </source>
</evidence>
<feature type="region of interest" description="Disordered" evidence="1">
    <location>
        <begin position="103"/>
        <end position="134"/>
    </location>
</feature>